<dbReference type="AlphaFoldDB" id="A0A8S3RU52"/>
<dbReference type="EMBL" id="CAJPWZ010001105">
    <property type="protein sequence ID" value="CAG2208367.1"/>
    <property type="molecule type" value="Genomic_DNA"/>
</dbReference>
<name>A0A8S3RU52_MYTED</name>
<comment type="caution">
    <text evidence="1">The sequence shown here is derived from an EMBL/GenBank/DDBJ whole genome shotgun (WGS) entry which is preliminary data.</text>
</comment>
<evidence type="ECO:0008006" key="3">
    <source>
        <dbReference type="Google" id="ProtNLM"/>
    </source>
</evidence>
<gene>
    <name evidence="1" type="ORF">MEDL_22561</name>
</gene>
<keyword evidence="2" id="KW-1185">Reference proteome</keyword>
<organism evidence="1 2">
    <name type="scientific">Mytilus edulis</name>
    <name type="common">Blue mussel</name>
    <dbReference type="NCBI Taxonomy" id="6550"/>
    <lineage>
        <taxon>Eukaryota</taxon>
        <taxon>Metazoa</taxon>
        <taxon>Spiralia</taxon>
        <taxon>Lophotrochozoa</taxon>
        <taxon>Mollusca</taxon>
        <taxon>Bivalvia</taxon>
        <taxon>Autobranchia</taxon>
        <taxon>Pteriomorphia</taxon>
        <taxon>Mytilida</taxon>
        <taxon>Mytiloidea</taxon>
        <taxon>Mytilidae</taxon>
        <taxon>Mytilinae</taxon>
        <taxon>Mytilus</taxon>
    </lineage>
</organism>
<protein>
    <recommendedName>
        <fullName evidence="3">DZIP3-like HEPN domain-containing protein</fullName>
    </recommendedName>
</protein>
<evidence type="ECO:0000313" key="1">
    <source>
        <dbReference type="EMBL" id="CAG2208367.1"/>
    </source>
</evidence>
<proteinExistence type="predicted"/>
<accession>A0A8S3RU52</accession>
<evidence type="ECO:0000313" key="2">
    <source>
        <dbReference type="Proteomes" id="UP000683360"/>
    </source>
</evidence>
<dbReference type="Proteomes" id="UP000683360">
    <property type="component" value="Unassembled WGS sequence"/>
</dbReference>
<sequence length="363" mass="42404">MDLLFDRSSSKLRCHNTARTSDDFCCSKAKVGLCTDVLDLTLARCLLVNFCSDVFWFSCLQFQSITLEDFLNHNKHGIYHVWQNNTACCQCHPGYTLPTNSSSLNQSDWNQMFSSILLPCSYHTRSSNSICSVMAKPGITPANLNPNVNRIILQYFCKLRKVVEAMVQIRNQNYGHANECLMSDNEYIKSVVKIERLIMYIAKVCNKETQFKQKLQEAMNGFLDQKLFNKYQNLMELQTRQQYIHLLSKEEFNYSRMGRIVLNILAEVLYDLYKLDVPNFERERYGCDITYLYSLHRRCNKHIPSKGWGGSWANFETCNTTIGDDIERTRLTRNELAHSALYELDEIRFNELYDVIFELFKTL</sequence>
<reference evidence="1" key="1">
    <citation type="submission" date="2021-03" db="EMBL/GenBank/DDBJ databases">
        <authorList>
            <person name="Bekaert M."/>
        </authorList>
    </citation>
    <scope>NUCLEOTIDE SEQUENCE</scope>
</reference>